<proteinExistence type="predicted"/>
<comment type="caution">
    <text evidence="1">The sequence shown here is derived from an EMBL/GenBank/DDBJ whole genome shotgun (WGS) entry which is preliminary data.</text>
</comment>
<dbReference type="EMBL" id="DAAQRD010000048">
    <property type="protein sequence ID" value="HAE0520933.1"/>
    <property type="molecule type" value="Genomic_DNA"/>
</dbReference>
<reference evidence="1" key="1">
    <citation type="journal article" date="2018" name="Genome Biol.">
        <title>SKESA: strategic k-mer extension for scrupulous assemblies.</title>
        <authorList>
            <person name="Souvorov A."/>
            <person name="Agarwala R."/>
            <person name="Lipman D.J."/>
        </authorList>
    </citation>
    <scope>NUCLEOTIDE SEQUENCE</scope>
    <source>
        <strain evidence="1">P125109</strain>
    </source>
</reference>
<accession>A0A724WLE2</accession>
<organism evidence="1">
    <name type="scientific">Salmonella enteritidis PT4 (strain P125109)</name>
    <dbReference type="NCBI Taxonomy" id="550537"/>
    <lineage>
        <taxon>Bacteria</taxon>
        <taxon>Pseudomonadati</taxon>
        <taxon>Pseudomonadota</taxon>
        <taxon>Gammaproteobacteria</taxon>
        <taxon>Enterobacterales</taxon>
        <taxon>Enterobacteriaceae</taxon>
        <taxon>Salmonella</taxon>
    </lineage>
</organism>
<name>A0A724WLE2_SALEP</name>
<protein>
    <submittedName>
        <fullName evidence="1">Uncharacterized protein</fullName>
    </submittedName>
</protein>
<reference evidence="1" key="2">
    <citation type="submission" date="2019-01" db="EMBL/GenBank/DDBJ databases">
        <authorList>
            <consortium name="NCBI Pathogen Detection Project"/>
        </authorList>
    </citation>
    <scope>NUCLEOTIDE SEQUENCE</scope>
    <source>
        <strain evidence="1">P125109</strain>
    </source>
</reference>
<dbReference type="AlphaFoldDB" id="A0A724WLE2"/>
<evidence type="ECO:0000313" key="1">
    <source>
        <dbReference type="EMBL" id="HAE0520933.1"/>
    </source>
</evidence>
<sequence>MGTAYNVAVGANKLVNDHKQKNLDEGKLHYRKQRYIEYNQRILKNLDNSQRTELVKYKMEINQFIQQIDAEENDELRTKKPLHNKRRKNWKSLLVQIDAKLKTKDYQEYLKIHGNSEYISTYFEGFEVNVNTFKKIIENKNPEELTTFLVKQTNMTTTIINEDFFIN</sequence>
<gene>
    <name evidence="1" type="ORF">G2720_24360</name>
</gene>